<dbReference type="Pfam" id="PF04043">
    <property type="entry name" value="PMEI"/>
    <property type="match status" value="1"/>
</dbReference>
<evidence type="ECO:0000256" key="1">
    <source>
        <dbReference type="ARBA" id="ARBA00005184"/>
    </source>
</evidence>
<feature type="region of interest" description="Disordered" evidence="8">
    <location>
        <begin position="1"/>
        <end position="27"/>
    </location>
</feature>
<gene>
    <name evidence="11" type="ORF">SASPL_107510</name>
</gene>
<name>A0A8X8YDJ0_SALSN</name>
<keyword evidence="9" id="KW-0472">Membrane</keyword>
<dbReference type="GO" id="GO:0042545">
    <property type="term" value="P:cell wall modification"/>
    <property type="evidence" value="ECO:0007669"/>
    <property type="project" value="InterPro"/>
</dbReference>
<dbReference type="SUPFAM" id="SSF51126">
    <property type="entry name" value="Pectin lyase-like"/>
    <property type="match status" value="1"/>
</dbReference>
<dbReference type="InterPro" id="IPR035513">
    <property type="entry name" value="Invertase/methylesterase_inhib"/>
</dbReference>
<dbReference type="CDD" id="cd15798">
    <property type="entry name" value="PMEI-like_3"/>
    <property type="match status" value="1"/>
</dbReference>
<dbReference type="InterPro" id="IPR006501">
    <property type="entry name" value="Pectinesterase_inhib_dom"/>
</dbReference>
<organism evidence="11">
    <name type="scientific">Salvia splendens</name>
    <name type="common">Scarlet sage</name>
    <dbReference type="NCBI Taxonomy" id="180675"/>
    <lineage>
        <taxon>Eukaryota</taxon>
        <taxon>Viridiplantae</taxon>
        <taxon>Streptophyta</taxon>
        <taxon>Embryophyta</taxon>
        <taxon>Tracheophyta</taxon>
        <taxon>Spermatophyta</taxon>
        <taxon>Magnoliopsida</taxon>
        <taxon>eudicotyledons</taxon>
        <taxon>Gunneridae</taxon>
        <taxon>Pentapetalae</taxon>
        <taxon>asterids</taxon>
        <taxon>lamiids</taxon>
        <taxon>Lamiales</taxon>
        <taxon>Lamiaceae</taxon>
        <taxon>Nepetoideae</taxon>
        <taxon>Mentheae</taxon>
        <taxon>Salviinae</taxon>
        <taxon>Salvia</taxon>
        <taxon>Salvia subgen. Calosphace</taxon>
        <taxon>core Calosphace</taxon>
    </lineage>
</organism>
<dbReference type="Pfam" id="PF01095">
    <property type="entry name" value="Pectinesterase"/>
    <property type="match status" value="2"/>
</dbReference>
<dbReference type="SUPFAM" id="SSF101148">
    <property type="entry name" value="Plant invertase/pectin methylesterase inhibitor"/>
    <property type="match status" value="1"/>
</dbReference>
<evidence type="ECO:0000259" key="10">
    <source>
        <dbReference type="SMART" id="SM00856"/>
    </source>
</evidence>
<comment type="similarity">
    <text evidence="3">In the C-terminal section; belongs to the pectinesterase family.</text>
</comment>
<reference evidence="11" key="2">
    <citation type="submission" date="2020-08" db="EMBL/GenBank/DDBJ databases">
        <title>Plant Genome Project.</title>
        <authorList>
            <person name="Zhang R.-G."/>
        </authorList>
    </citation>
    <scope>NUCLEOTIDE SEQUENCE</scope>
    <source>
        <strain evidence="11">Huo1</strain>
        <tissue evidence="11">Leaf</tissue>
    </source>
</reference>
<dbReference type="PANTHER" id="PTHR31707">
    <property type="entry name" value="PECTINESTERASE"/>
    <property type="match status" value="1"/>
</dbReference>
<evidence type="ECO:0000256" key="5">
    <source>
        <dbReference type="ARBA" id="ARBA00023085"/>
    </source>
</evidence>
<evidence type="ECO:0000313" key="12">
    <source>
        <dbReference type="Proteomes" id="UP000298416"/>
    </source>
</evidence>
<keyword evidence="12" id="KW-1185">Reference proteome</keyword>
<evidence type="ECO:0000256" key="3">
    <source>
        <dbReference type="ARBA" id="ARBA00007786"/>
    </source>
</evidence>
<dbReference type="NCBIfam" id="TIGR01614">
    <property type="entry name" value="PME_inhib"/>
    <property type="match status" value="1"/>
</dbReference>
<keyword evidence="5" id="KW-0063">Aspartyl esterase</keyword>
<keyword evidence="6" id="KW-0961">Cell wall biogenesis/degradation</keyword>
<comment type="catalytic activity">
    <reaction evidence="7">
        <text>[(1-&gt;4)-alpha-D-galacturonosyl methyl ester](n) + n H2O = [(1-&gt;4)-alpha-D-galacturonosyl](n) + n methanol + n H(+)</text>
        <dbReference type="Rhea" id="RHEA:22380"/>
        <dbReference type="Rhea" id="RHEA-COMP:14570"/>
        <dbReference type="Rhea" id="RHEA-COMP:14573"/>
        <dbReference type="ChEBI" id="CHEBI:15377"/>
        <dbReference type="ChEBI" id="CHEBI:15378"/>
        <dbReference type="ChEBI" id="CHEBI:17790"/>
        <dbReference type="ChEBI" id="CHEBI:140522"/>
        <dbReference type="ChEBI" id="CHEBI:140523"/>
        <dbReference type="EC" id="3.1.1.11"/>
    </reaction>
</comment>
<dbReference type="AlphaFoldDB" id="A0A8X8YDJ0"/>
<evidence type="ECO:0000256" key="4">
    <source>
        <dbReference type="ARBA" id="ARBA00022801"/>
    </source>
</evidence>
<proteinExistence type="inferred from homology"/>
<dbReference type="Proteomes" id="UP000298416">
    <property type="component" value="Unassembled WGS sequence"/>
</dbReference>
<keyword evidence="9" id="KW-1133">Transmembrane helix</keyword>
<evidence type="ECO:0000256" key="2">
    <source>
        <dbReference type="ARBA" id="ARBA00006027"/>
    </source>
</evidence>
<dbReference type="SMART" id="SM00856">
    <property type="entry name" value="PMEI"/>
    <property type="match status" value="1"/>
</dbReference>
<evidence type="ECO:0000256" key="7">
    <source>
        <dbReference type="ARBA" id="ARBA00047928"/>
    </source>
</evidence>
<accession>A0A8X8YDJ0</accession>
<evidence type="ECO:0000256" key="8">
    <source>
        <dbReference type="SAM" id="MobiDB-lite"/>
    </source>
</evidence>
<sequence>MDYGRLGKAEPGGASTSIQFQPTDLPPKPKPSRLRLLLIVAATLMVVAAASAAVAVVIQHKTNSKLQNRQPSQAMSRACSRTLYPSLCLNSLIDFPGAFAADDKDLVHISLNLTLQKVGRSLYVSSEITNLAMDPHIRSAYDDCLELLDHSIDLLSRSITTSAAEPAGSTQDVLTWLSTALTNQDTCKEGFDELDGDVKNQMSERIKDLSELVSNSLAIYSAAGGDDGFSDIPIQNRRRRLLRDDERFPVWMSRRERLLLDMPASAINADITVSKSGNGTVKTIAEAIKKAPEHSSRRFIIYVRAGRYEENNLKVGRKKTNIMFIGDGKGKTVITGGKSVEDKLTTFHTASFAATGSGFIARDITFENYAGPSKHQAVALRVGADHAKCNIQARKPMPQQKVTITAQNRKDPSQNTGISIHDCRITAEPALESSKGQYPTYLGRPWKLYSRTVYMLSYLGDHVHPKGWLEWNGDFALDTLYYGEYINSGPGAGLGQRVKWPGYRVIKSEEEAGKFTVAKFIYGSSWLPATGVAFVAGLST</sequence>
<evidence type="ECO:0000313" key="11">
    <source>
        <dbReference type="EMBL" id="KAG6429459.1"/>
    </source>
</evidence>
<keyword evidence="4" id="KW-0378">Hydrolase</keyword>
<reference evidence="11" key="1">
    <citation type="submission" date="2018-01" db="EMBL/GenBank/DDBJ databases">
        <authorList>
            <person name="Mao J.F."/>
        </authorList>
    </citation>
    <scope>NUCLEOTIDE SEQUENCE</scope>
    <source>
        <strain evidence="11">Huo1</strain>
        <tissue evidence="11">Leaf</tissue>
    </source>
</reference>
<dbReference type="GO" id="GO:0030599">
    <property type="term" value="F:pectinesterase activity"/>
    <property type="evidence" value="ECO:0007669"/>
    <property type="project" value="UniProtKB-EC"/>
</dbReference>
<dbReference type="EMBL" id="PNBA02000003">
    <property type="protein sequence ID" value="KAG6429459.1"/>
    <property type="molecule type" value="Genomic_DNA"/>
</dbReference>
<dbReference type="InterPro" id="IPR012334">
    <property type="entry name" value="Pectin_lyas_fold"/>
</dbReference>
<dbReference type="Gene3D" id="1.20.140.40">
    <property type="entry name" value="Invertase/pectin methylesterase inhibitor family protein"/>
    <property type="match status" value="1"/>
</dbReference>
<dbReference type="GO" id="GO:0004857">
    <property type="term" value="F:enzyme inhibitor activity"/>
    <property type="evidence" value="ECO:0007669"/>
    <property type="project" value="InterPro"/>
</dbReference>
<comment type="caution">
    <text evidence="11">The sequence shown here is derived from an EMBL/GenBank/DDBJ whole genome shotgun (WGS) entry which is preliminary data.</text>
</comment>
<keyword evidence="9" id="KW-0812">Transmembrane</keyword>
<evidence type="ECO:0000256" key="6">
    <source>
        <dbReference type="ARBA" id="ARBA00023316"/>
    </source>
</evidence>
<comment type="pathway">
    <text evidence="1">Glycan metabolism; pectin degradation; 2-dehydro-3-deoxy-D-gluconate from pectin: step 1/5.</text>
</comment>
<dbReference type="Gene3D" id="2.160.20.10">
    <property type="entry name" value="Single-stranded right-handed beta-helix, Pectin lyase-like"/>
    <property type="match status" value="2"/>
</dbReference>
<dbReference type="InterPro" id="IPR000070">
    <property type="entry name" value="Pectinesterase_cat"/>
</dbReference>
<protein>
    <recommendedName>
        <fullName evidence="10">Pectinesterase inhibitor domain-containing protein</fullName>
    </recommendedName>
</protein>
<feature type="domain" description="Pectinesterase inhibitor" evidence="10">
    <location>
        <begin position="70"/>
        <end position="219"/>
    </location>
</feature>
<dbReference type="InterPro" id="IPR011050">
    <property type="entry name" value="Pectin_lyase_fold/virulence"/>
</dbReference>
<comment type="similarity">
    <text evidence="2">In the N-terminal section; belongs to the PMEI family.</text>
</comment>
<evidence type="ECO:0000256" key="9">
    <source>
        <dbReference type="SAM" id="Phobius"/>
    </source>
</evidence>
<feature type="transmembrane region" description="Helical" evidence="9">
    <location>
        <begin position="36"/>
        <end position="58"/>
    </location>
</feature>